<protein>
    <recommendedName>
        <fullName evidence="3">BioF2-like acetyltransferase domain-containing protein</fullName>
    </recommendedName>
</protein>
<accession>A0ABQ4EIF4</accession>
<comment type="caution">
    <text evidence="1">The sequence shown here is derived from an EMBL/GenBank/DDBJ whole genome shotgun (WGS) entry which is preliminary data.</text>
</comment>
<evidence type="ECO:0000313" key="1">
    <source>
        <dbReference type="EMBL" id="GIG94503.1"/>
    </source>
</evidence>
<dbReference type="Proteomes" id="UP000621500">
    <property type="component" value="Unassembled WGS sequence"/>
</dbReference>
<proteinExistence type="predicted"/>
<dbReference type="EMBL" id="BONX01000005">
    <property type="protein sequence ID" value="GIG94503.1"/>
    <property type="molecule type" value="Genomic_DNA"/>
</dbReference>
<organism evidence="1 2">
    <name type="scientific">Plantactinospora mayteni</name>
    <dbReference type="NCBI Taxonomy" id="566021"/>
    <lineage>
        <taxon>Bacteria</taxon>
        <taxon>Bacillati</taxon>
        <taxon>Actinomycetota</taxon>
        <taxon>Actinomycetes</taxon>
        <taxon>Micromonosporales</taxon>
        <taxon>Micromonosporaceae</taxon>
        <taxon>Plantactinospora</taxon>
    </lineage>
</organism>
<keyword evidence="2" id="KW-1185">Reference proteome</keyword>
<dbReference type="SUPFAM" id="SSF55729">
    <property type="entry name" value="Acyl-CoA N-acyltransferases (Nat)"/>
    <property type="match status" value="1"/>
</dbReference>
<sequence>MRGDAMPASADAIRHIVLTSADAVAGFASQGLSQVLPQGRLRELFRLEYAWRSVDVPSRYVLALDDRGVLGALAVYPALGRHHAGWTPQQTFGVPGSATGWTRGVLLGSDALAANTMAIRPDAPEAAGTLIKGAFQVAAEHRPDFVCLPRAIGWQAGAGATAPTAPSGCAEDFEAILDLTPGPFDRYVMSLPKARRADIRRERRLFLESGIEVREEPLDKRLVRRLAPLLHQVNDRYGAGTGLADDWRYLDAMRVTMGDTVRALVAYVDTTPIAFSALWDTGAEWRSRCWGCDYARSEIRDYAIYFNILIHEPARRAAAAGAPQLWTGSGSTLAKQRRGARLHPVRTLVWRDAPGTTT</sequence>
<dbReference type="Gene3D" id="3.40.630.30">
    <property type="match status" value="1"/>
</dbReference>
<gene>
    <name evidence="1" type="ORF">Pma05_10760</name>
</gene>
<evidence type="ECO:0008006" key="3">
    <source>
        <dbReference type="Google" id="ProtNLM"/>
    </source>
</evidence>
<name>A0ABQ4EIF4_9ACTN</name>
<reference evidence="1 2" key="1">
    <citation type="submission" date="2021-01" db="EMBL/GenBank/DDBJ databases">
        <title>Whole genome shotgun sequence of Plantactinospora mayteni NBRC 109088.</title>
        <authorList>
            <person name="Komaki H."/>
            <person name="Tamura T."/>
        </authorList>
    </citation>
    <scope>NUCLEOTIDE SEQUENCE [LARGE SCALE GENOMIC DNA]</scope>
    <source>
        <strain evidence="1 2">NBRC 109088</strain>
    </source>
</reference>
<evidence type="ECO:0000313" key="2">
    <source>
        <dbReference type="Proteomes" id="UP000621500"/>
    </source>
</evidence>
<dbReference type="InterPro" id="IPR016181">
    <property type="entry name" value="Acyl_CoA_acyltransferase"/>
</dbReference>